<organism evidence="1 2">
    <name type="scientific">Caballeronia sordidicola</name>
    <name type="common">Burkholderia sordidicola</name>
    <dbReference type="NCBI Taxonomy" id="196367"/>
    <lineage>
        <taxon>Bacteria</taxon>
        <taxon>Pseudomonadati</taxon>
        <taxon>Pseudomonadota</taxon>
        <taxon>Betaproteobacteria</taxon>
        <taxon>Burkholderiales</taxon>
        <taxon>Burkholderiaceae</taxon>
        <taxon>Caballeronia</taxon>
    </lineage>
</organism>
<evidence type="ECO:0000313" key="2">
    <source>
        <dbReference type="Proteomes" id="UP000195221"/>
    </source>
</evidence>
<name>A0A242M624_CABSO</name>
<sequence length="43" mass="4552">MPCSLPIATKENSMAKVQGSSITDGIGNIQLEYGPVATRVARF</sequence>
<comment type="caution">
    <text evidence="1">The sequence shown here is derived from an EMBL/GenBank/DDBJ whole genome shotgun (WGS) entry which is preliminary data.</text>
</comment>
<evidence type="ECO:0000313" key="1">
    <source>
        <dbReference type="EMBL" id="OTP66607.1"/>
    </source>
</evidence>
<protein>
    <submittedName>
        <fullName evidence="1">Uncharacterized protein</fullName>
    </submittedName>
</protein>
<dbReference type="EMBL" id="NBTZ01000159">
    <property type="protein sequence ID" value="OTP66607.1"/>
    <property type="molecule type" value="Genomic_DNA"/>
</dbReference>
<reference evidence="1 2" key="1">
    <citation type="submission" date="2017-03" db="EMBL/GenBank/DDBJ databases">
        <title>Genome analysis of strain PAMC 26577.</title>
        <authorList>
            <person name="Oh H.-M."/>
            <person name="Yang J.-A."/>
        </authorList>
    </citation>
    <scope>NUCLEOTIDE SEQUENCE [LARGE SCALE GENOMIC DNA]</scope>
    <source>
        <strain evidence="1 2">PAMC 26577</strain>
    </source>
</reference>
<proteinExistence type="predicted"/>
<dbReference type="Proteomes" id="UP000195221">
    <property type="component" value="Unassembled WGS sequence"/>
</dbReference>
<accession>A0A242M624</accession>
<dbReference type="AlphaFoldDB" id="A0A242M624"/>
<gene>
    <name evidence="1" type="ORF">PAMC26577_37595</name>
</gene>